<comment type="subcellular location">
    <subcellularLocation>
        <location evidence="1 11">Cytoplasm</location>
    </subcellularLocation>
</comment>
<dbReference type="InterPro" id="IPR036695">
    <property type="entry name" value="Arg-tRNA-synth_N_sf"/>
</dbReference>
<comment type="caution">
    <text evidence="11">Lacks conserved residue(s) required for the propagation of feature annotation.</text>
</comment>
<dbReference type="InterPro" id="IPR005148">
    <property type="entry name" value="Arg-tRNA-synth_N"/>
</dbReference>
<dbReference type="FunFam" id="3.40.50.620:FF:000116">
    <property type="entry name" value="Arginine--tRNA ligase"/>
    <property type="match status" value="1"/>
</dbReference>
<dbReference type="SMART" id="SM00836">
    <property type="entry name" value="DALR_1"/>
    <property type="match status" value="1"/>
</dbReference>
<dbReference type="PANTHER" id="PTHR11956">
    <property type="entry name" value="ARGINYL-TRNA SYNTHETASE"/>
    <property type="match status" value="1"/>
</dbReference>
<dbReference type="GO" id="GO:0005737">
    <property type="term" value="C:cytoplasm"/>
    <property type="evidence" value="ECO:0007669"/>
    <property type="project" value="UniProtKB-SubCell"/>
</dbReference>
<comment type="catalytic activity">
    <reaction evidence="10 11">
        <text>tRNA(Arg) + L-arginine + ATP = L-arginyl-tRNA(Arg) + AMP + diphosphate</text>
        <dbReference type="Rhea" id="RHEA:20301"/>
        <dbReference type="Rhea" id="RHEA-COMP:9658"/>
        <dbReference type="Rhea" id="RHEA-COMP:9673"/>
        <dbReference type="ChEBI" id="CHEBI:30616"/>
        <dbReference type="ChEBI" id="CHEBI:32682"/>
        <dbReference type="ChEBI" id="CHEBI:33019"/>
        <dbReference type="ChEBI" id="CHEBI:78442"/>
        <dbReference type="ChEBI" id="CHEBI:78513"/>
        <dbReference type="ChEBI" id="CHEBI:456215"/>
        <dbReference type="EC" id="6.1.1.19"/>
    </reaction>
</comment>
<keyword evidence="6 11" id="KW-0547">Nucleotide-binding</keyword>
<dbReference type="Gene3D" id="3.30.1360.70">
    <property type="entry name" value="Arginyl tRNA synthetase N-terminal domain"/>
    <property type="match status" value="1"/>
</dbReference>
<dbReference type="Gene3D" id="1.10.730.10">
    <property type="entry name" value="Isoleucyl-tRNA Synthetase, Domain 1"/>
    <property type="match status" value="1"/>
</dbReference>
<evidence type="ECO:0000259" key="13">
    <source>
        <dbReference type="SMART" id="SM00836"/>
    </source>
</evidence>
<evidence type="ECO:0000313" key="15">
    <source>
        <dbReference type="EMBL" id="BCJ87140.1"/>
    </source>
</evidence>
<comment type="subunit">
    <text evidence="3 11">Monomer.</text>
</comment>
<feature type="domain" description="DALR anticodon binding" evidence="13">
    <location>
        <begin position="455"/>
        <end position="573"/>
    </location>
</feature>
<keyword evidence="16" id="KW-1185">Reference proteome</keyword>
<dbReference type="GO" id="GO:0006420">
    <property type="term" value="P:arginyl-tRNA aminoacylation"/>
    <property type="evidence" value="ECO:0007669"/>
    <property type="project" value="UniProtKB-UniRule"/>
</dbReference>
<dbReference type="FunFam" id="1.10.730.10:FF:000006">
    <property type="entry name" value="Arginyl-tRNA synthetase 2, mitochondrial"/>
    <property type="match status" value="1"/>
</dbReference>
<dbReference type="AlphaFoldDB" id="A0A7I8DF12"/>
<proteinExistence type="inferred from homology"/>
<dbReference type="SUPFAM" id="SSF52374">
    <property type="entry name" value="Nucleotidylyl transferase"/>
    <property type="match status" value="1"/>
</dbReference>
<dbReference type="Proteomes" id="UP000593802">
    <property type="component" value="Chromosome"/>
</dbReference>
<dbReference type="CDD" id="cd00671">
    <property type="entry name" value="ArgRS_core"/>
    <property type="match status" value="1"/>
</dbReference>
<keyword evidence="8 11" id="KW-0648">Protein biosynthesis</keyword>
<evidence type="ECO:0000256" key="2">
    <source>
        <dbReference type="ARBA" id="ARBA00005594"/>
    </source>
</evidence>
<dbReference type="EMBL" id="AP023366">
    <property type="protein sequence ID" value="BCJ87140.1"/>
    <property type="molecule type" value="Genomic_DNA"/>
</dbReference>
<evidence type="ECO:0000256" key="3">
    <source>
        <dbReference type="ARBA" id="ARBA00011245"/>
    </source>
</evidence>
<evidence type="ECO:0000256" key="7">
    <source>
        <dbReference type="ARBA" id="ARBA00022840"/>
    </source>
</evidence>
<evidence type="ECO:0000259" key="14">
    <source>
        <dbReference type="SMART" id="SM01016"/>
    </source>
</evidence>
<comment type="similarity">
    <text evidence="2 11 12">Belongs to the class-I aminoacyl-tRNA synthetase family.</text>
</comment>
<name>A0A7I8DF12_9BACL</name>
<keyword evidence="4 11" id="KW-0963">Cytoplasm</keyword>
<protein>
    <recommendedName>
        <fullName evidence="11">Arginine--tRNA ligase</fullName>
        <ecNumber evidence="11">6.1.1.19</ecNumber>
    </recommendedName>
    <alternativeName>
        <fullName evidence="11">Arginyl-tRNA synthetase</fullName>
        <shortName evidence="11">ArgRS</shortName>
    </alternativeName>
</protein>
<dbReference type="GO" id="GO:0005524">
    <property type="term" value="F:ATP binding"/>
    <property type="evidence" value="ECO:0007669"/>
    <property type="project" value="UniProtKB-UniRule"/>
</dbReference>
<dbReference type="HAMAP" id="MF_00123">
    <property type="entry name" value="Arg_tRNA_synth"/>
    <property type="match status" value="1"/>
</dbReference>
<evidence type="ECO:0000256" key="8">
    <source>
        <dbReference type="ARBA" id="ARBA00022917"/>
    </source>
</evidence>
<dbReference type="Pfam" id="PF03485">
    <property type="entry name" value="Arg_tRNA_synt_N"/>
    <property type="match status" value="1"/>
</dbReference>
<evidence type="ECO:0000256" key="6">
    <source>
        <dbReference type="ARBA" id="ARBA00022741"/>
    </source>
</evidence>
<sequence length="573" mass="64778">MYRQQIAEQLEKYTSFNAEQIYGLLEIPKEETHGDVAFPCFQLAKQFRKAPAGIAAELAEQINRDTQANENSLIDRAVAVGGYLNFFLKRERIMADTLISIATMGDRYGDSDVGQGVKVAIDMSSVNIAKPFAIHHLRSTMIGNAIANIYKSQGYHVIKINHLGDWGTSFGKLIAAYRYWGGEYDFSENPVRQLLALYVRFNQEAEQKPELEDEARAAFKSLEDGDPEAVSLWKRFIEISLNEFEKTYRLLNVDFDSYKGESFYNDKMDAVEEELRQKGLLQTSEGAEIVDLSAFDMPPCLIRKSDGATLYATRDLAAALYRHREMGADRLVYVVGAEQKLHFRQVFKVLELMGNGWAATDCIHVPFGTMFVDGQRLSSRKGQVVFLEDVLRKAIEVAKGIIEEKNPDLPNKEEIAEAVGVGAIIFNDLKNSRVNDVNFVWDEALNFDGETGPYVQYTYARLSSLLRKGQYEPQSAARFSEVSGLTGDVEWLIVKLLGRFPDIMERAAEQYDPSVVAKYVIDVCQIFNRYYNTTRILDGEKQEIEEKLLLVAATRTVIGKCLHLLGLRSMETI</sequence>
<dbReference type="RefSeq" id="WP_200756832.1">
    <property type="nucleotide sequence ID" value="NZ_AP023366.1"/>
</dbReference>
<evidence type="ECO:0000313" key="16">
    <source>
        <dbReference type="Proteomes" id="UP000593802"/>
    </source>
</evidence>
<evidence type="ECO:0000256" key="10">
    <source>
        <dbReference type="ARBA" id="ARBA00049339"/>
    </source>
</evidence>
<gene>
    <name evidence="11 15" type="primary">argS</name>
    <name evidence="15" type="ORF">skT53_21250</name>
</gene>
<dbReference type="Gene3D" id="3.40.50.620">
    <property type="entry name" value="HUPs"/>
    <property type="match status" value="1"/>
</dbReference>
<dbReference type="SUPFAM" id="SSF47323">
    <property type="entry name" value="Anticodon-binding domain of a subclass of class I aminoacyl-tRNA synthetases"/>
    <property type="match status" value="1"/>
</dbReference>
<feature type="domain" description="Arginyl tRNA synthetase N-terminal" evidence="14">
    <location>
        <begin position="4"/>
        <end position="88"/>
    </location>
</feature>
<evidence type="ECO:0000256" key="4">
    <source>
        <dbReference type="ARBA" id="ARBA00022490"/>
    </source>
</evidence>
<dbReference type="InterPro" id="IPR008909">
    <property type="entry name" value="DALR_anticod-bd"/>
</dbReference>
<evidence type="ECO:0000256" key="1">
    <source>
        <dbReference type="ARBA" id="ARBA00004496"/>
    </source>
</evidence>
<dbReference type="PANTHER" id="PTHR11956:SF5">
    <property type="entry name" value="ARGININE--TRNA LIGASE, CYTOPLASMIC"/>
    <property type="match status" value="1"/>
</dbReference>
<dbReference type="EC" id="6.1.1.19" evidence="11"/>
<dbReference type="GO" id="GO:0004814">
    <property type="term" value="F:arginine-tRNA ligase activity"/>
    <property type="evidence" value="ECO:0007669"/>
    <property type="project" value="UniProtKB-UniRule"/>
</dbReference>
<dbReference type="SUPFAM" id="SSF55190">
    <property type="entry name" value="Arginyl-tRNA synthetase (ArgRS), N-terminal 'additional' domain"/>
    <property type="match status" value="1"/>
</dbReference>
<dbReference type="InterPro" id="IPR009080">
    <property type="entry name" value="tRNAsynth_Ia_anticodon-bd"/>
</dbReference>
<keyword evidence="5 11" id="KW-0436">Ligase</keyword>
<dbReference type="InterPro" id="IPR014729">
    <property type="entry name" value="Rossmann-like_a/b/a_fold"/>
</dbReference>
<dbReference type="Pfam" id="PF00750">
    <property type="entry name" value="tRNA-synt_1d"/>
    <property type="match status" value="1"/>
</dbReference>
<keyword evidence="9 11" id="KW-0030">Aminoacyl-tRNA synthetase</keyword>
<dbReference type="KEGG" id="eff:skT53_21250"/>
<dbReference type="CDD" id="cd07956">
    <property type="entry name" value="Anticodon_Ia_Arg"/>
    <property type="match status" value="1"/>
</dbReference>
<dbReference type="SMART" id="SM01016">
    <property type="entry name" value="Arg_tRNA_synt_N"/>
    <property type="match status" value="1"/>
</dbReference>
<evidence type="ECO:0000256" key="11">
    <source>
        <dbReference type="HAMAP-Rule" id="MF_00123"/>
    </source>
</evidence>
<reference evidence="15 16" key="1">
    <citation type="submission" date="2020-08" db="EMBL/GenBank/DDBJ databases">
        <title>Complete Genome Sequence of Effusibacillus dendaii Strain skT53, Isolated from Farmland soil.</title>
        <authorList>
            <person name="Konishi T."/>
            <person name="Kawasaki H."/>
        </authorList>
    </citation>
    <scope>NUCLEOTIDE SEQUENCE [LARGE SCALE GENOMIC DNA]</scope>
    <source>
        <strain evidence="16">skT53</strain>
    </source>
</reference>
<organism evidence="15 16">
    <name type="scientific">Effusibacillus dendaii</name>
    <dbReference type="NCBI Taxonomy" id="2743772"/>
    <lineage>
        <taxon>Bacteria</taxon>
        <taxon>Bacillati</taxon>
        <taxon>Bacillota</taxon>
        <taxon>Bacilli</taxon>
        <taxon>Bacillales</taxon>
        <taxon>Alicyclobacillaceae</taxon>
        <taxon>Effusibacillus</taxon>
    </lineage>
</organism>
<evidence type="ECO:0000256" key="9">
    <source>
        <dbReference type="ARBA" id="ARBA00023146"/>
    </source>
</evidence>
<dbReference type="InterPro" id="IPR001278">
    <property type="entry name" value="Arg-tRNA-ligase"/>
</dbReference>
<evidence type="ECO:0000256" key="12">
    <source>
        <dbReference type="RuleBase" id="RU363038"/>
    </source>
</evidence>
<dbReference type="NCBIfam" id="TIGR00456">
    <property type="entry name" value="argS"/>
    <property type="match status" value="1"/>
</dbReference>
<dbReference type="PRINTS" id="PR01038">
    <property type="entry name" value="TRNASYNTHARG"/>
</dbReference>
<evidence type="ECO:0000256" key="5">
    <source>
        <dbReference type="ARBA" id="ARBA00022598"/>
    </source>
</evidence>
<keyword evidence="7 11" id="KW-0067">ATP-binding</keyword>
<dbReference type="Pfam" id="PF05746">
    <property type="entry name" value="DALR_1"/>
    <property type="match status" value="1"/>
</dbReference>
<dbReference type="InterPro" id="IPR035684">
    <property type="entry name" value="ArgRS_core"/>
</dbReference>
<accession>A0A7I8DF12</accession>